<gene>
    <name evidence="4" type="ORF">DMK81_11350</name>
</gene>
<keyword evidence="3" id="KW-0378">Hydrolase</keyword>
<proteinExistence type="inferred from homology"/>
<dbReference type="GO" id="GO:0031640">
    <property type="term" value="P:killing of cells of another organism"/>
    <property type="evidence" value="ECO:0007669"/>
    <property type="project" value="UniProtKB-KW"/>
</dbReference>
<dbReference type="AlphaFoldDB" id="A0A5T7UKV2"/>
<keyword evidence="2 3" id="KW-0081">Bacteriolytic enzyme</keyword>
<dbReference type="InterPro" id="IPR023346">
    <property type="entry name" value="Lysozyme-like_dom_sf"/>
</dbReference>
<dbReference type="PRINTS" id="PR00684">
    <property type="entry name" value="T4LYSOZYME"/>
</dbReference>
<dbReference type="InterPro" id="IPR052619">
    <property type="entry name" value="Phage_lysozyme-like"/>
</dbReference>
<reference evidence="4" key="1">
    <citation type="submission" date="2018-05" db="EMBL/GenBank/DDBJ databases">
        <authorList>
            <consortium name="PulseNet: The National Subtyping Network for Foodborne Disease Surveillance"/>
            <person name="Tarr C.L."/>
            <person name="Trees E."/>
            <person name="Katz L.S."/>
            <person name="Carleton-Romer H.A."/>
            <person name="Stroika S."/>
            <person name="Kucerova Z."/>
            <person name="Roache K.F."/>
            <person name="Sabol A.L."/>
            <person name="Besser J."/>
            <person name="Gerner-Smidt P."/>
        </authorList>
    </citation>
    <scope>NUCLEOTIDE SEQUENCE</scope>
    <source>
        <strain evidence="4">PNUSAS041832</strain>
    </source>
</reference>
<dbReference type="InterPro" id="IPR023347">
    <property type="entry name" value="Lysozyme_dom_sf"/>
</dbReference>
<accession>A0A5T7UKV2</accession>
<keyword evidence="1 3" id="KW-0929">Antimicrobial</keyword>
<dbReference type="Pfam" id="PF00959">
    <property type="entry name" value="Phage_lysozyme"/>
    <property type="match status" value="1"/>
</dbReference>
<comment type="catalytic activity">
    <reaction evidence="3">
        <text>Hydrolysis of (1-&gt;4)-beta-linkages between N-acetylmuramic acid and N-acetyl-D-glucosamine residues in a peptidoglycan and between N-acetyl-D-glucosamine residues in chitodextrins.</text>
        <dbReference type="EC" id="3.2.1.17"/>
    </reaction>
</comment>
<organism evidence="4">
    <name type="scientific">Salmonella enterica</name>
    <name type="common">Salmonella choleraesuis</name>
    <dbReference type="NCBI Taxonomy" id="28901"/>
    <lineage>
        <taxon>Bacteria</taxon>
        <taxon>Pseudomonadati</taxon>
        <taxon>Pseudomonadota</taxon>
        <taxon>Gammaproteobacteria</taxon>
        <taxon>Enterobacterales</taxon>
        <taxon>Enterobacteriaceae</taxon>
        <taxon>Salmonella</taxon>
    </lineage>
</organism>
<dbReference type="EMBL" id="AAGFBB010000004">
    <property type="protein sequence ID" value="EBN2028948.1"/>
    <property type="molecule type" value="Genomic_DNA"/>
</dbReference>
<dbReference type="InterPro" id="IPR001165">
    <property type="entry name" value="T4-type_lysozyme"/>
</dbReference>
<evidence type="ECO:0000256" key="2">
    <source>
        <dbReference type="ARBA" id="ARBA00022638"/>
    </source>
</evidence>
<dbReference type="GO" id="GO:0042742">
    <property type="term" value="P:defense response to bacterium"/>
    <property type="evidence" value="ECO:0007669"/>
    <property type="project" value="UniProtKB-KW"/>
</dbReference>
<dbReference type="GO" id="GO:0016998">
    <property type="term" value="P:cell wall macromolecule catabolic process"/>
    <property type="evidence" value="ECO:0007669"/>
    <property type="project" value="InterPro"/>
</dbReference>
<dbReference type="Gene3D" id="1.10.530.40">
    <property type="match status" value="1"/>
</dbReference>
<name>A0A5T7UKV2_SALER</name>
<dbReference type="GO" id="GO:0003796">
    <property type="term" value="F:lysozyme activity"/>
    <property type="evidence" value="ECO:0007669"/>
    <property type="project" value="UniProtKB-EC"/>
</dbReference>
<dbReference type="GO" id="GO:0009253">
    <property type="term" value="P:peptidoglycan catabolic process"/>
    <property type="evidence" value="ECO:0007669"/>
    <property type="project" value="InterPro"/>
</dbReference>
<comment type="caution">
    <text evidence="4">The sequence shown here is derived from an EMBL/GenBank/DDBJ whole genome shotgun (WGS) entry which is preliminary data.</text>
</comment>
<dbReference type="SUPFAM" id="SSF53955">
    <property type="entry name" value="Lysozyme-like"/>
    <property type="match status" value="1"/>
</dbReference>
<evidence type="ECO:0000256" key="1">
    <source>
        <dbReference type="ARBA" id="ARBA00022529"/>
    </source>
</evidence>
<dbReference type="PANTHER" id="PTHR37406:SF1">
    <property type="entry name" value="T4-TYPE LYSOZYME 1-RELATED"/>
    <property type="match status" value="1"/>
</dbReference>
<dbReference type="EC" id="3.2.1.17" evidence="3"/>
<dbReference type="CDD" id="cd00735">
    <property type="entry name" value="T4-like_lys"/>
    <property type="match status" value="1"/>
</dbReference>
<protein>
    <recommendedName>
        <fullName evidence="3">Lysozyme</fullName>
        <ecNumber evidence="3">3.2.1.17</ecNumber>
    </recommendedName>
</protein>
<keyword evidence="3" id="KW-0326">Glycosidase</keyword>
<comment type="similarity">
    <text evidence="3">Belongs to the glycosyl hydrolase 24 family.</text>
</comment>
<sequence length="156" mass="16855">MSQIIPLLNYEEGYREKPYIDTEGYPTVACGIKIGPKGAALSNYSFSVPREVGDVWLESFVNKTIGNMNSNPSIVAALKACNEARRDILISMAYQMGVNGLAGFKNTLAMVAAGNFSGAANGMLSSAWAKQTPNRAKRHAEVMRTGEMKVYAGLLK</sequence>
<dbReference type="InterPro" id="IPR002196">
    <property type="entry name" value="Glyco_hydro_24"/>
</dbReference>
<evidence type="ECO:0000313" key="4">
    <source>
        <dbReference type="EMBL" id="EBN2028948.1"/>
    </source>
</evidence>
<dbReference type="PANTHER" id="PTHR37406">
    <property type="entry name" value="T4-TYPE LYSOZYME 1-RELATED"/>
    <property type="match status" value="1"/>
</dbReference>
<evidence type="ECO:0000256" key="3">
    <source>
        <dbReference type="RuleBase" id="RU003788"/>
    </source>
</evidence>